<reference evidence="3 4" key="1">
    <citation type="submission" date="2020-06" db="EMBL/GenBank/DDBJ databases">
        <title>The yeast mating-type switching endonuclease HO is a domesticated member of an unorthodox homing genetic element family.</title>
        <authorList>
            <person name="Coughlan A.Y."/>
            <person name="Lombardi L."/>
            <person name="Braun-Galleani S."/>
            <person name="Martos A.R."/>
            <person name="Galeote V."/>
            <person name="Bigey F."/>
            <person name="Dequin S."/>
            <person name="Byrne K.P."/>
            <person name="Wolfe K.H."/>
        </authorList>
    </citation>
    <scope>NUCLEOTIDE SEQUENCE [LARGE SCALE GENOMIC DNA]</scope>
    <source>
        <strain evidence="3 4">CBS2947</strain>
    </source>
</reference>
<dbReference type="GO" id="GO:0000164">
    <property type="term" value="C:protein phosphatase type 1 complex"/>
    <property type="evidence" value="ECO:0007669"/>
    <property type="project" value="TreeGrafter"/>
</dbReference>
<dbReference type="AlphaFoldDB" id="A0A7H9HYG0"/>
<feature type="compositionally biased region" description="Polar residues" evidence="1">
    <location>
        <begin position="595"/>
        <end position="618"/>
    </location>
</feature>
<protein>
    <recommendedName>
        <fullName evidence="2">CBM21 domain-containing protein</fullName>
    </recommendedName>
</protein>
<evidence type="ECO:0000256" key="1">
    <source>
        <dbReference type="SAM" id="MobiDB-lite"/>
    </source>
</evidence>
<feature type="region of interest" description="Disordered" evidence="1">
    <location>
        <begin position="555"/>
        <end position="618"/>
    </location>
</feature>
<dbReference type="InterPro" id="IPR050782">
    <property type="entry name" value="PP1_regulatory_subunit_3"/>
</dbReference>
<dbReference type="Pfam" id="PF03370">
    <property type="entry name" value="CBM_21"/>
    <property type="match status" value="1"/>
</dbReference>
<accession>A0A7H9HYG0</accession>
<dbReference type="GO" id="GO:2001069">
    <property type="term" value="F:glycogen binding"/>
    <property type="evidence" value="ECO:0007669"/>
    <property type="project" value="TreeGrafter"/>
</dbReference>
<feature type="region of interest" description="Disordered" evidence="1">
    <location>
        <begin position="679"/>
        <end position="719"/>
    </location>
</feature>
<sequence length="719" mass="80513">MVISRNYVDSRINSIEQSPPVVVSAMMRRLKSSLKLSKSHSTPSVTTTSSSSSSQKNVRFAAELTTVKKFDSSAEPISISNENSPKFYPISDSDLQYKLGYPETLYSTADDCCVAEDGFWFNESSLVPTLRGLNDVKRLKKISRKSLTGSKFQLDYDSDSGIDDDDELDDAAFEGTHEWSRNMTGNGFASDSKFLEVIDWRLIKTNISPMKPVWNPFLLANHQKPGENDLESQIFDYLQGSNIRLHSLKQSTTEFGKIIGLIYVNNLNFEKFIEIKLTFNQWKDMHYIPANFSRSITDKIDEFRFVIDLNSLKYSLQVKNLIYAMPDSTTSICRLNVELCCRYDVNNETFYDNNNYENYQIQLAATVRNTATQVTSSTAKENLSPTIHDTHPPQTNSFARDFLVSTTLTHNPNLKKSSIGSRQFRDDTDYYNTSPLKHLFHNDTSLIKPVRMNQVLMNPELSTDEEDYTTPDINEISSKGLILSSKPIESHNSSSSFSSSSSGGYSPLEDFASMASSDYRPYPSIDSMSSIEMANYNYHLPVFNTLHNYSETHDDGQSIVTDIPGDHNNTNNNNSNSNNSTDTLINPDAIPRPLSSVSAEPVSFTSSQQYEGSDIIASSDSKSNTLEATSGLKDQDYQTFLSSYCFHTSPTSKGFDPRFENPLGSKTFFATKKPQLVSAAPSDQMSCDRDTNDHTMGLETLSTPPPVLSQASFEGISRN</sequence>
<feature type="domain" description="CBM21" evidence="2">
    <location>
        <begin position="235"/>
        <end position="362"/>
    </location>
</feature>
<dbReference type="InterPro" id="IPR038175">
    <property type="entry name" value="CBM21_dom_sf"/>
</dbReference>
<dbReference type="PANTHER" id="PTHR12307">
    <property type="entry name" value="PROTEIN PHOSPHATASE 1 REGULATORY SUBUNIT"/>
    <property type="match status" value="1"/>
</dbReference>
<dbReference type="InterPro" id="IPR005036">
    <property type="entry name" value="CBM21_dom"/>
</dbReference>
<dbReference type="PANTHER" id="PTHR12307:SF51">
    <property type="entry name" value="SERINE_THREONINE-PROTEIN PHOSPHATASE 1 REGULATORY SUBUNIT GAC1-RELATED"/>
    <property type="match status" value="1"/>
</dbReference>
<evidence type="ECO:0000313" key="4">
    <source>
        <dbReference type="Proteomes" id="UP000510647"/>
    </source>
</evidence>
<organism evidence="3 4">
    <name type="scientific">Torulaspora globosa</name>
    <dbReference type="NCBI Taxonomy" id="48254"/>
    <lineage>
        <taxon>Eukaryota</taxon>
        <taxon>Fungi</taxon>
        <taxon>Dikarya</taxon>
        <taxon>Ascomycota</taxon>
        <taxon>Saccharomycotina</taxon>
        <taxon>Saccharomycetes</taxon>
        <taxon>Saccharomycetales</taxon>
        <taxon>Saccharomycetaceae</taxon>
        <taxon>Torulaspora</taxon>
    </lineage>
</organism>
<dbReference type="Proteomes" id="UP000510647">
    <property type="component" value="Chromosome 7"/>
</dbReference>
<dbReference type="GO" id="GO:0005979">
    <property type="term" value="P:regulation of glycogen biosynthetic process"/>
    <property type="evidence" value="ECO:0007669"/>
    <property type="project" value="TreeGrafter"/>
</dbReference>
<dbReference type="Gene3D" id="2.60.40.2440">
    <property type="entry name" value="Carbohydrate binding type-21 domain"/>
    <property type="match status" value="1"/>
</dbReference>
<gene>
    <name evidence="3" type="ORF">HG537_0G04140</name>
</gene>
<evidence type="ECO:0000313" key="3">
    <source>
        <dbReference type="EMBL" id="QLQ82159.1"/>
    </source>
</evidence>
<name>A0A7H9HYG0_9SACH</name>
<dbReference type="EMBL" id="CP059273">
    <property type="protein sequence ID" value="QLQ82159.1"/>
    <property type="molecule type" value="Genomic_DNA"/>
</dbReference>
<proteinExistence type="predicted"/>
<keyword evidence="4" id="KW-1185">Reference proteome</keyword>
<evidence type="ECO:0000259" key="2">
    <source>
        <dbReference type="PROSITE" id="PS51159"/>
    </source>
</evidence>
<dbReference type="PROSITE" id="PS51159">
    <property type="entry name" value="CBM21"/>
    <property type="match status" value="1"/>
</dbReference>
<feature type="compositionally biased region" description="Low complexity" evidence="1">
    <location>
        <begin position="568"/>
        <end position="581"/>
    </location>
</feature>
<dbReference type="GO" id="GO:0008157">
    <property type="term" value="F:protein phosphatase 1 binding"/>
    <property type="evidence" value="ECO:0007669"/>
    <property type="project" value="TreeGrafter"/>
</dbReference>
<dbReference type="OrthoDB" id="1881at2759"/>